<dbReference type="Gene3D" id="1.20.1600.10">
    <property type="entry name" value="Outer membrane efflux proteins (OEP)"/>
    <property type="match status" value="2"/>
</dbReference>
<name>A0ABW1L2M0_9PROT</name>
<dbReference type="InterPro" id="IPR003423">
    <property type="entry name" value="OMP_efflux"/>
</dbReference>
<keyword evidence="2" id="KW-0564">Palmitate</keyword>
<comment type="similarity">
    <text evidence="1 2">Belongs to the outer membrane factor (OMF) (TC 1.B.17) family.</text>
</comment>
<dbReference type="RefSeq" id="WP_379881128.1">
    <property type="nucleotide sequence ID" value="NZ_JBHPON010000003.1"/>
</dbReference>
<comment type="caution">
    <text evidence="3">The sequence shown here is derived from an EMBL/GenBank/DDBJ whole genome shotgun (WGS) entry which is preliminary data.</text>
</comment>
<comment type="subcellular location">
    <subcellularLocation>
        <location evidence="2">Cell membrane</location>
        <topology evidence="2">Lipid-anchor</topology>
    </subcellularLocation>
</comment>
<evidence type="ECO:0000313" key="3">
    <source>
        <dbReference type="EMBL" id="MFC6037478.1"/>
    </source>
</evidence>
<keyword evidence="2" id="KW-0812">Transmembrane</keyword>
<keyword evidence="2" id="KW-0472">Membrane</keyword>
<evidence type="ECO:0000256" key="1">
    <source>
        <dbReference type="ARBA" id="ARBA00007613"/>
    </source>
</evidence>
<reference evidence="3 4" key="1">
    <citation type="submission" date="2024-09" db="EMBL/GenBank/DDBJ databases">
        <authorList>
            <person name="Zhang Z.-H."/>
        </authorList>
    </citation>
    <scope>NUCLEOTIDE SEQUENCE [LARGE SCALE GENOMIC DNA]</scope>
    <source>
        <strain evidence="3 4">HHTR114</strain>
    </source>
</reference>
<dbReference type="Pfam" id="PF02321">
    <property type="entry name" value="OEP"/>
    <property type="match status" value="2"/>
</dbReference>
<protein>
    <submittedName>
        <fullName evidence="3">Efflux transporter outer membrane subunit</fullName>
    </submittedName>
</protein>
<keyword evidence="2" id="KW-0449">Lipoprotein</keyword>
<proteinExistence type="inferred from homology"/>
<dbReference type="NCBIfam" id="TIGR01845">
    <property type="entry name" value="outer_NodT"/>
    <property type="match status" value="1"/>
</dbReference>
<evidence type="ECO:0000313" key="4">
    <source>
        <dbReference type="Proteomes" id="UP001596116"/>
    </source>
</evidence>
<keyword evidence="4" id="KW-1185">Reference proteome</keyword>
<organism evidence="3 4">
    <name type="scientific">Hyphococcus aureus</name>
    <dbReference type="NCBI Taxonomy" id="2666033"/>
    <lineage>
        <taxon>Bacteria</taxon>
        <taxon>Pseudomonadati</taxon>
        <taxon>Pseudomonadota</taxon>
        <taxon>Alphaproteobacteria</taxon>
        <taxon>Parvularculales</taxon>
        <taxon>Parvularculaceae</taxon>
        <taxon>Hyphococcus</taxon>
    </lineage>
</organism>
<gene>
    <name evidence="3" type="ORF">ACFMB1_18125</name>
</gene>
<feature type="chain" id="PRO_5045010205" evidence="2">
    <location>
        <begin position="21"/>
        <end position="526"/>
    </location>
</feature>
<sequence>MFSGKAIFRSSAAATAILMAASCASVDQELLEAKLPDAPAVWTADADVTVAPTGDWVAAFHDNALRGLIDEALERNNNYLATAANLDQAREGARISRANLLPTLGASARSSRNAIVTDPTSAAQAGGNADASGLRAQEIEDRFGLDSDGDGRLDGLDTDNDGFIDADLPNRRLYINNFSLGAQIQWELDVWGRLTDETRASYKDAAAAYADLEAARLSLAARVAQAWFSLIEARQQRELAERDTQARERNLRVTERRYDRGVSSSLDVRLSRSALGSSQANLALRQRLELESSRALEVLLGRYPSAELEAAATLPSLPQLAGAGAPGEILARRPDLAAAEARMESAGLRARAARKQMLPQLTLSSQISTSGPNLADVLDPERLAGNIAAGLFQPLFQGGRLLANSKRARAAAQASLYSYVQTVLTAYQEAENAIAAETLLAAREEALRLAYEEAAAAEDLTERRYSSGAATIFNLLDAQTRRISSESAYIQAQQQRVSNRVQLYLAIGGDFLTEEKLASLQAETGE</sequence>
<accession>A0ABW1L2M0</accession>
<keyword evidence="2" id="KW-0732">Signal</keyword>
<dbReference type="SUPFAM" id="SSF56954">
    <property type="entry name" value="Outer membrane efflux proteins (OEP)"/>
    <property type="match status" value="1"/>
</dbReference>
<dbReference type="PANTHER" id="PTHR30203">
    <property type="entry name" value="OUTER MEMBRANE CATION EFFLUX PROTEIN"/>
    <property type="match status" value="1"/>
</dbReference>
<dbReference type="Proteomes" id="UP001596116">
    <property type="component" value="Unassembled WGS sequence"/>
</dbReference>
<keyword evidence="2" id="KW-1134">Transmembrane beta strand</keyword>
<dbReference type="PROSITE" id="PS51257">
    <property type="entry name" value="PROKAR_LIPOPROTEIN"/>
    <property type="match status" value="1"/>
</dbReference>
<dbReference type="PANTHER" id="PTHR30203:SF29">
    <property type="entry name" value="PROTEIN CYAE"/>
    <property type="match status" value="1"/>
</dbReference>
<dbReference type="EMBL" id="JBHPON010000003">
    <property type="protein sequence ID" value="MFC6037478.1"/>
    <property type="molecule type" value="Genomic_DNA"/>
</dbReference>
<dbReference type="Gene3D" id="2.20.200.10">
    <property type="entry name" value="Outer membrane efflux proteins (OEP)"/>
    <property type="match status" value="2"/>
</dbReference>
<evidence type="ECO:0000256" key="2">
    <source>
        <dbReference type="RuleBase" id="RU362097"/>
    </source>
</evidence>
<feature type="signal peptide" evidence="2">
    <location>
        <begin position="1"/>
        <end position="20"/>
    </location>
</feature>
<dbReference type="InterPro" id="IPR010131">
    <property type="entry name" value="MdtP/NodT-like"/>
</dbReference>